<dbReference type="AlphaFoldDB" id="A0A438HR03"/>
<name>A0A438HR03_VITVI</name>
<dbReference type="Proteomes" id="UP000288805">
    <property type="component" value="Unassembled WGS sequence"/>
</dbReference>
<dbReference type="PANTHER" id="PTHR31741">
    <property type="entry name" value="OS02G0726500 PROTEIN-RELATED"/>
    <property type="match status" value="1"/>
</dbReference>
<dbReference type="GO" id="GO:0016757">
    <property type="term" value="F:glycosyltransferase activity"/>
    <property type="evidence" value="ECO:0007669"/>
    <property type="project" value="UniProtKB-KW"/>
</dbReference>
<evidence type="ECO:0000313" key="1">
    <source>
        <dbReference type="EMBL" id="RVW86882.1"/>
    </source>
</evidence>
<dbReference type="EMBL" id="QGNW01000189">
    <property type="protein sequence ID" value="RVW86882.1"/>
    <property type="molecule type" value="Genomic_DNA"/>
</dbReference>
<dbReference type="PANTHER" id="PTHR31741:SF15">
    <property type="entry name" value="O-FUCOSYLTRANSFERASE 38"/>
    <property type="match status" value="1"/>
</dbReference>
<proteinExistence type="predicted"/>
<sequence length="86" mass="9770">MLQTQIEGKKNERKGLVDIFDKLEAGQLKEGSSLSYLVTQMHKNRQGAPRKRGGSLPGVKGRARFRTEESFYENPYPECICSSKKH</sequence>
<keyword evidence="1" id="KW-0808">Transferase</keyword>
<evidence type="ECO:0000313" key="2">
    <source>
        <dbReference type="Proteomes" id="UP000288805"/>
    </source>
</evidence>
<accession>A0A438HR03</accession>
<comment type="caution">
    <text evidence="1">The sequence shown here is derived from an EMBL/GenBank/DDBJ whole genome shotgun (WGS) entry which is preliminary data.</text>
</comment>
<organism evidence="1 2">
    <name type="scientific">Vitis vinifera</name>
    <name type="common">Grape</name>
    <dbReference type="NCBI Taxonomy" id="29760"/>
    <lineage>
        <taxon>Eukaryota</taxon>
        <taxon>Viridiplantae</taxon>
        <taxon>Streptophyta</taxon>
        <taxon>Embryophyta</taxon>
        <taxon>Tracheophyta</taxon>
        <taxon>Spermatophyta</taxon>
        <taxon>Magnoliopsida</taxon>
        <taxon>eudicotyledons</taxon>
        <taxon>Gunneridae</taxon>
        <taxon>Pentapetalae</taxon>
        <taxon>rosids</taxon>
        <taxon>Vitales</taxon>
        <taxon>Vitaceae</taxon>
        <taxon>Viteae</taxon>
        <taxon>Vitis</taxon>
    </lineage>
</organism>
<protein>
    <submittedName>
        <fullName evidence="1">O-fucosyltransferase 38</fullName>
    </submittedName>
</protein>
<reference evidence="1 2" key="1">
    <citation type="journal article" date="2018" name="PLoS Genet.">
        <title>Population sequencing reveals clonal diversity and ancestral inbreeding in the grapevine cultivar Chardonnay.</title>
        <authorList>
            <person name="Roach M.J."/>
            <person name="Johnson D.L."/>
            <person name="Bohlmann J."/>
            <person name="van Vuuren H.J."/>
            <person name="Jones S.J."/>
            <person name="Pretorius I.S."/>
            <person name="Schmidt S.A."/>
            <person name="Borneman A.R."/>
        </authorList>
    </citation>
    <scope>NUCLEOTIDE SEQUENCE [LARGE SCALE GENOMIC DNA]</scope>
    <source>
        <strain evidence="2">cv. Chardonnay</strain>
        <tissue evidence="1">Leaf</tissue>
    </source>
</reference>
<gene>
    <name evidence="1" type="primary">OFUT38_2</name>
    <name evidence="1" type="ORF">CK203_035996</name>
</gene>
<keyword evidence="1" id="KW-0328">Glycosyltransferase</keyword>